<proteinExistence type="predicted"/>
<evidence type="ECO:0000313" key="3">
    <source>
        <dbReference type="EMBL" id="MDY0885463.1"/>
    </source>
</evidence>
<name>A0ABU5EGC6_9PROT</name>
<protein>
    <submittedName>
        <fullName evidence="3">EutN/CcmL family microcompartment protein</fullName>
    </submittedName>
</protein>
<dbReference type="Proteomes" id="UP001279642">
    <property type="component" value="Unassembled WGS sequence"/>
</dbReference>
<reference evidence="3 4" key="1">
    <citation type="journal article" date="2016" name="Antonie Van Leeuwenhoek">
        <title>Dongia soli sp. nov., isolated from soil from Dokdo, Korea.</title>
        <authorList>
            <person name="Kim D.U."/>
            <person name="Lee H."/>
            <person name="Kim H."/>
            <person name="Kim S.G."/>
            <person name="Ka J.O."/>
        </authorList>
    </citation>
    <scope>NUCLEOTIDE SEQUENCE [LARGE SCALE GENOMIC DNA]</scope>
    <source>
        <strain evidence="3 4">D78</strain>
    </source>
</reference>
<evidence type="ECO:0000313" key="4">
    <source>
        <dbReference type="Proteomes" id="UP001279642"/>
    </source>
</evidence>
<dbReference type="InterPro" id="IPR004992">
    <property type="entry name" value="EutN_CcmL"/>
</dbReference>
<keyword evidence="2" id="KW-1283">Bacterial microcompartment</keyword>
<evidence type="ECO:0000256" key="2">
    <source>
        <dbReference type="ARBA" id="ARBA00024446"/>
    </source>
</evidence>
<dbReference type="PANTHER" id="PTHR36539:SF2">
    <property type="entry name" value="ETHANOLAMINE UTILIZATION PROTEIN"/>
    <property type="match status" value="1"/>
</dbReference>
<comment type="caution">
    <text evidence="3">The sequence shown here is derived from an EMBL/GenBank/DDBJ whole genome shotgun (WGS) entry which is preliminary data.</text>
</comment>
<keyword evidence="4" id="KW-1185">Reference proteome</keyword>
<dbReference type="PANTHER" id="PTHR36539">
    <property type="entry name" value="ETHANOLAMINE UTILIZATION PROTEIN EUTN"/>
    <property type="match status" value="1"/>
</dbReference>
<gene>
    <name evidence="3" type="ORF">SMD27_21665</name>
</gene>
<dbReference type="RefSeq" id="WP_320510537.1">
    <property type="nucleotide sequence ID" value="NZ_JAXCLW010000010.1"/>
</dbReference>
<dbReference type="PROSITE" id="PS51932">
    <property type="entry name" value="BMV"/>
    <property type="match status" value="1"/>
</dbReference>
<sequence>MIRGRVVGRFWATKRIEHIPSGAFLEIEAAGGGRMIAFDVLGCGEEEEVLVVTGSTAASWLGGGKIPIDALIIGSLDEPGKTDKPKSK</sequence>
<organism evidence="3 4">
    <name type="scientific">Dongia soli</name>
    <dbReference type="NCBI Taxonomy" id="600628"/>
    <lineage>
        <taxon>Bacteria</taxon>
        <taxon>Pseudomonadati</taxon>
        <taxon>Pseudomonadota</taxon>
        <taxon>Alphaproteobacteria</taxon>
        <taxon>Rhodospirillales</taxon>
        <taxon>Dongiaceae</taxon>
        <taxon>Dongia</taxon>
    </lineage>
</organism>
<dbReference type="Pfam" id="PF03319">
    <property type="entry name" value="EutN_CcmL"/>
    <property type="match status" value="1"/>
</dbReference>
<dbReference type="EMBL" id="JAXCLW010000010">
    <property type="protein sequence ID" value="MDY0885463.1"/>
    <property type="molecule type" value="Genomic_DNA"/>
</dbReference>
<evidence type="ECO:0000256" key="1">
    <source>
        <dbReference type="ARBA" id="ARBA00024322"/>
    </source>
</evidence>
<comment type="subcellular location">
    <subcellularLocation>
        <location evidence="1">Bacterial microcompartment</location>
    </subcellularLocation>
</comment>
<dbReference type="SUPFAM" id="SSF159133">
    <property type="entry name" value="EutN/CcmL-like"/>
    <property type="match status" value="1"/>
</dbReference>
<dbReference type="Gene3D" id="2.40.50.220">
    <property type="entry name" value="EutN/Ccml"/>
    <property type="match status" value="1"/>
</dbReference>
<dbReference type="InterPro" id="IPR036677">
    <property type="entry name" value="EutN_CcmL_sf"/>
</dbReference>
<accession>A0ABU5EGC6</accession>